<dbReference type="AlphaFoldDB" id="A0A7C9EXP3"/>
<organism evidence="1">
    <name type="scientific">Opuntia streptacantha</name>
    <name type="common">Prickly pear cactus</name>
    <name type="synonym">Opuntia cardona</name>
    <dbReference type="NCBI Taxonomy" id="393608"/>
    <lineage>
        <taxon>Eukaryota</taxon>
        <taxon>Viridiplantae</taxon>
        <taxon>Streptophyta</taxon>
        <taxon>Embryophyta</taxon>
        <taxon>Tracheophyta</taxon>
        <taxon>Spermatophyta</taxon>
        <taxon>Magnoliopsida</taxon>
        <taxon>eudicotyledons</taxon>
        <taxon>Gunneridae</taxon>
        <taxon>Pentapetalae</taxon>
        <taxon>Caryophyllales</taxon>
        <taxon>Cactineae</taxon>
        <taxon>Cactaceae</taxon>
        <taxon>Opuntioideae</taxon>
        <taxon>Opuntia</taxon>
    </lineage>
</organism>
<dbReference type="SUPFAM" id="SSF56815">
    <property type="entry name" value="Sec1/munc18-like (SM) proteins"/>
    <property type="match status" value="1"/>
</dbReference>
<name>A0A7C9EXP3_OPUST</name>
<proteinExistence type="predicted"/>
<dbReference type="EMBL" id="GISG01277453">
    <property type="protein sequence ID" value="MBA4678026.1"/>
    <property type="molecule type" value="Transcribed_RNA"/>
</dbReference>
<reference evidence="1" key="2">
    <citation type="submission" date="2020-07" db="EMBL/GenBank/DDBJ databases">
        <authorList>
            <person name="Vera ALvarez R."/>
            <person name="Arias-Moreno D.M."/>
            <person name="Jimenez-Jacinto V."/>
            <person name="Jimenez-Bremont J.F."/>
            <person name="Swaminathan K."/>
            <person name="Moose S.P."/>
            <person name="Guerrero-Gonzalez M.L."/>
            <person name="Marino-Ramirez L."/>
            <person name="Landsman D."/>
            <person name="Rodriguez-Kessler M."/>
            <person name="Delgado-Sanchez P."/>
        </authorList>
    </citation>
    <scope>NUCLEOTIDE SEQUENCE</scope>
    <source>
        <tissue evidence="1">Cladode</tissue>
    </source>
</reference>
<accession>A0A7C9EXP3</accession>
<dbReference type="InterPro" id="IPR036045">
    <property type="entry name" value="Sec1-like_sf"/>
</dbReference>
<protein>
    <submittedName>
        <fullName evidence="1">Uncharacterized protein</fullName>
    </submittedName>
</protein>
<reference evidence="1" key="1">
    <citation type="journal article" date="2013" name="J. Plant Res.">
        <title>Effect of fungi and light on seed germination of three Opuntia species from semiarid lands of central Mexico.</title>
        <authorList>
            <person name="Delgado-Sanchez P."/>
            <person name="Jimenez-Bremont J.F."/>
            <person name="Guerrero-Gonzalez Mde L."/>
            <person name="Flores J."/>
        </authorList>
    </citation>
    <scope>NUCLEOTIDE SEQUENCE</scope>
    <source>
        <tissue evidence="1">Cladode</tissue>
    </source>
</reference>
<sequence>MQWWKTYTNGDNHCLRWMLYTLSSQQKRMLQCLCQTWMDNHLYARKLSRRAFVYFSSPITGELVAHIKKGTRVFSRIGALSEMNLEYCAIDSQVSNVGTFTYIGSGYYVL</sequence>
<evidence type="ECO:0000313" key="1">
    <source>
        <dbReference type="EMBL" id="MBA4678026.1"/>
    </source>
</evidence>